<dbReference type="EMBL" id="JWZT01003235">
    <property type="protein sequence ID" value="KII67328.1"/>
    <property type="molecule type" value="Genomic_DNA"/>
</dbReference>
<evidence type="ECO:0000313" key="2">
    <source>
        <dbReference type="Proteomes" id="UP000031668"/>
    </source>
</evidence>
<dbReference type="AlphaFoldDB" id="A0A0C2JDQ0"/>
<protein>
    <submittedName>
        <fullName evidence="1">Uncharacterized protein</fullName>
    </submittedName>
</protein>
<proteinExistence type="predicted"/>
<organism evidence="1 2">
    <name type="scientific">Thelohanellus kitauei</name>
    <name type="common">Myxosporean</name>
    <dbReference type="NCBI Taxonomy" id="669202"/>
    <lineage>
        <taxon>Eukaryota</taxon>
        <taxon>Metazoa</taxon>
        <taxon>Cnidaria</taxon>
        <taxon>Myxozoa</taxon>
        <taxon>Myxosporea</taxon>
        <taxon>Bivalvulida</taxon>
        <taxon>Platysporina</taxon>
        <taxon>Myxobolidae</taxon>
        <taxon>Thelohanellus</taxon>
    </lineage>
</organism>
<keyword evidence="2" id="KW-1185">Reference proteome</keyword>
<reference evidence="1 2" key="1">
    <citation type="journal article" date="2014" name="Genome Biol. Evol.">
        <title>The genome of the myxosporean Thelohanellus kitauei shows adaptations to nutrient acquisition within its fish host.</title>
        <authorList>
            <person name="Yang Y."/>
            <person name="Xiong J."/>
            <person name="Zhou Z."/>
            <person name="Huo F."/>
            <person name="Miao W."/>
            <person name="Ran C."/>
            <person name="Liu Y."/>
            <person name="Zhang J."/>
            <person name="Feng J."/>
            <person name="Wang M."/>
            <person name="Wang M."/>
            <person name="Wang L."/>
            <person name="Yao B."/>
        </authorList>
    </citation>
    <scope>NUCLEOTIDE SEQUENCE [LARGE SCALE GENOMIC DNA]</scope>
    <source>
        <strain evidence="1">Wuqing</strain>
    </source>
</reference>
<evidence type="ECO:0000313" key="1">
    <source>
        <dbReference type="EMBL" id="KII67328.1"/>
    </source>
</evidence>
<name>A0A0C2JDQ0_THEKT</name>
<accession>A0A0C2JDQ0</accession>
<gene>
    <name evidence="1" type="ORF">RF11_15588</name>
</gene>
<sequence length="184" mass="20755">MVTNFNDTLTHKCIRISNEHQIEELTTLFGSVSTSYILCLGTSQLIPETIFHESDVRLRDLQTKDPRELIDLSNDATRCITRLCQLLMKVVFNIKESKIRQYVLLEVLKPAPVHFCTDFTSTATATLSTYGRVVVRLGTFLQAVSHDTKNNKVVYKSRIELFIAGNISVYAENLNGELIIPGFG</sequence>
<dbReference type="Proteomes" id="UP000031668">
    <property type="component" value="Unassembled WGS sequence"/>
</dbReference>
<comment type="caution">
    <text evidence="1">The sequence shown here is derived from an EMBL/GenBank/DDBJ whole genome shotgun (WGS) entry which is preliminary data.</text>
</comment>